<evidence type="ECO:0000313" key="9">
    <source>
        <dbReference type="EMBL" id="MDN4518716.1"/>
    </source>
</evidence>
<dbReference type="SUPFAM" id="SSF161098">
    <property type="entry name" value="MetI-like"/>
    <property type="match status" value="1"/>
</dbReference>
<dbReference type="PROSITE" id="PS50928">
    <property type="entry name" value="ABC_TM1"/>
    <property type="match status" value="1"/>
</dbReference>
<feature type="transmembrane region" description="Helical" evidence="7">
    <location>
        <begin position="127"/>
        <end position="146"/>
    </location>
</feature>
<feature type="transmembrane region" description="Helical" evidence="7">
    <location>
        <begin position="12"/>
        <end position="32"/>
    </location>
</feature>
<evidence type="ECO:0000256" key="6">
    <source>
        <dbReference type="ARBA" id="ARBA00023136"/>
    </source>
</evidence>
<feature type="transmembrane region" description="Helical" evidence="7">
    <location>
        <begin position="63"/>
        <end position="87"/>
    </location>
</feature>
<dbReference type="PANTHER" id="PTHR30151">
    <property type="entry name" value="ALKANE SULFONATE ABC TRANSPORTER-RELATED, MEMBRANE SUBUNIT"/>
    <property type="match status" value="1"/>
</dbReference>
<organism evidence="9 10">
    <name type="scientific">Mycolicibacterium austroafricanum</name>
    <name type="common">Mycobacterium austroafricanum</name>
    <dbReference type="NCBI Taxonomy" id="39687"/>
    <lineage>
        <taxon>Bacteria</taxon>
        <taxon>Bacillati</taxon>
        <taxon>Actinomycetota</taxon>
        <taxon>Actinomycetes</taxon>
        <taxon>Mycobacteriales</taxon>
        <taxon>Mycobacteriaceae</taxon>
        <taxon>Mycolicibacterium</taxon>
    </lineage>
</organism>
<dbReference type="Proteomes" id="UP001172687">
    <property type="component" value="Unassembled WGS sequence"/>
</dbReference>
<dbReference type="InterPro" id="IPR000515">
    <property type="entry name" value="MetI-like"/>
</dbReference>
<evidence type="ECO:0000256" key="3">
    <source>
        <dbReference type="ARBA" id="ARBA00022475"/>
    </source>
</evidence>
<gene>
    <name evidence="9" type="ORF">QYF68_12895</name>
</gene>
<feature type="domain" description="ABC transmembrane type-1" evidence="8">
    <location>
        <begin position="64"/>
        <end position="250"/>
    </location>
</feature>
<dbReference type="InterPro" id="IPR035906">
    <property type="entry name" value="MetI-like_sf"/>
</dbReference>
<evidence type="ECO:0000313" key="10">
    <source>
        <dbReference type="Proteomes" id="UP001172687"/>
    </source>
</evidence>
<keyword evidence="10" id="KW-1185">Reference proteome</keyword>
<dbReference type="EMBL" id="JAUHTC010000046">
    <property type="protein sequence ID" value="MDN4518716.1"/>
    <property type="molecule type" value="Genomic_DNA"/>
</dbReference>
<dbReference type="RefSeq" id="WP_011780349.1">
    <property type="nucleotide sequence ID" value="NZ_CP070380.1"/>
</dbReference>
<proteinExistence type="inferred from homology"/>
<evidence type="ECO:0000256" key="7">
    <source>
        <dbReference type="RuleBase" id="RU363032"/>
    </source>
</evidence>
<keyword evidence="2 7" id="KW-0813">Transport</keyword>
<comment type="similarity">
    <text evidence="7">Belongs to the binding-protein-dependent transport system permease family.</text>
</comment>
<feature type="transmembrane region" description="Helical" evidence="7">
    <location>
        <begin position="183"/>
        <end position="206"/>
    </location>
</feature>
<sequence length="264" mass="28238">MTARRIVSLAGPPMALLAVVIVAWYAVSYLVLDSSEKFLLPPPHDVVAQGLLDADTRDDITSALWVSAKVAIIGLVAAIVIGGVLAVAMAQAKWVERSLYPWVILLQTVPILAIVPVIGFWFGFELFARVLVVVIIALFPLIINPLQGLLGADRGLHDLFTLTGARPLTRLLKLQIPSAMPDVFVGLQSAAGLAVVGATVGDYFFGRGQIGLGMLLARYSSRLQSAEMLATVLTACLLGVVAFWIFGALGRRIVGRWSPAWGAR</sequence>
<keyword evidence="5 7" id="KW-1133">Transmembrane helix</keyword>
<dbReference type="Gene3D" id="1.10.3720.10">
    <property type="entry name" value="MetI-like"/>
    <property type="match status" value="1"/>
</dbReference>
<name>A0ABT8HD75_MYCAO</name>
<feature type="transmembrane region" description="Helical" evidence="7">
    <location>
        <begin position="99"/>
        <end position="121"/>
    </location>
</feature>
<accession>A0ABT8HD75</accession>
<comment type="caution">
    <text evidence="9">The sequence shown here is derived from an EMBL/GenBank/DDBJ whole genome shotgun (WGS) entry which is preliminary data.</text>
</comment>
<comment type="subcellular location">
    <subcellularLocation>
        <location evidence="1 7">Cell membrane</location>
        <topology evidence="1 7">Multi-pass membrane protein</topology>
    </subcellularLocation>
</comment>
<evidence type="ECO:0000259" key="8">
    <source>
        <dbReference type="PROSITE" id="PS50928"/>
    </source>
</evidence>
<dbReference type="CDD" id="cd06261">
    <property type="entry name" value="TM_PBP2"/>
    <property type="match status" value="1"/>
</dbReference>
<protein>
    <submittedName>
        <fullName evidence="9">ABC transporter permease subunit</fullName>
    </submittedName>
</protein>
<keyword evidence="4 7" id="KW-0812">Transmembrane</keyword>
<evidence type="ECO:0000256" key="5">
    <source>
        <dbReference type="ARBA" id="ARBA00022989"/>
    </source>
</evidence>
<evidence type="ECO:0000256" key="1">
    <source>
        <dbReference type="ARBA" id="ARBA00004651"/>
    </source>
</evidence>
<feature type="transmembrane region" description="Helical" evidence="7">
    <location>
        <begin position="226"/>
        <end position="249"/>
    </location>
</feature>
<evidence type="ECO:0000256" key="4">
    <source>
        <dbReference type="ARBA" id="ARBA00022692"/>
    </source>
</evidence>
<keyword evidence="3" id="KW-1003">Cell membrane</keyword>
<dbReference type="Pfam" id="PF00528">
    <property type="entry name" value="BPD_transp_1"/>
    <property type="match status" value="1"/>
</dbReference>
<dbReference type="PANTHER" id="PTHR30151:SF41">
    <property type="entry name" value="ABC TRANSPORTER PERMEASE PROTEIN"/>
    <property type="match status" value="1"/>
</dbReference>
<evidence type="ECO:0000256" key="2">
    <source>
        <dbReference type="ARBA" id="ARBA00022448"/>
    </source>
</evidence>
<reference evidence="9" key="1">
    <citation type="submission" date="2023-07" db="EMBL/GenBank/DDBJ databases">
        <title>Degradation of tert-butanol by M. austroafricanum TBA100.</title>
        <authorList>
            <person name="Helbich S."/>
            <person name="Vainshtein Y."/>
        </authorList>
    </citation>
    <scope>NUCLEOTIDE SEQUENCE</scope>
    <source>
        <strain evidence="9">TBA100</strain>
    </source>
</reference>
<keyword evidence="6 7" id="KW-0472">Membrane</keyword>